<dbReference type="EMBL" id="BMAW01036288">
    <property type="protein sequence ID" value="GFU43402.1"/>
    <property type="molecule type" value="Genomic_DNA"/>
</dbReference>
<dbReference type="Proteomes" id="UP000887013">
    <property type="component" value="Unassembled WGS sequence"/>
</dbReference>
<keyword evidence="2" id="KW-1185">Reference proteome</keyword>
<evidence type="ECO:0000313" key="1">
    <source>
        <dbReference type="EMBL" id="GFU43402.1"/>
    </source>
</evidence>
<comment type="caution">
    <text evidence="1">The sequence shown here is derived from an EMBL/GenBank/DDBJ whole genome shotgun (WGS) entry which is preliminary data.</text>
</comment>
<evidence type="ECO:0000313" key="2">
    <source>
        <dbReference type="Proteomes" id="UP000887013"/>
    </source>
</evidence>
<accession>A0A8X6QTR4</accession>
<name>A0A8X6QTR4_NEPPI</name>
<protein>
    <submittedName>
        <fullName evidence="1">Uncharacterized protein</fullName>
    </submittedName>
</protein>
<dbReference type="OrthoDB" id="6432955at2759"/>
<proteinExistence type="predicted"/>
<organism evidence="1 2">
    <name type="scientific">Nephila pilipes</name>
    <name type="common">Giant wood spider</name>
    <name type="synonym">Nephila maculata</name>
    <dbReference type="NCBI Taxonomy" id="299642"/>
    <lineage>
        <taxon>Eukaryota</taxon>
        <taxon>Metazoa</taxon>
        <taxon>Ecdysozoa</taxon>
        <taxon>Arthropoda</taxon>
        <taxon>Chelicerata</taxon>
        <taxon>Arachnida</taxon>
        <taxon>Araneae</taxon>
        <taxon>Araneomorphae</taxon>
        <taxon>Entelegynae</taxon>
        <taxon>Araneoidea</taxon>
        <taxon>Nephilidae</taxon>
        <taxon>Nephila</taxon>
    </lineage>
</organism>
<dbReference type="AlphaFoldDB" id="A0A8X6QTR4"/>
<reference evidence="1" key="1">
    <citation type="submission" date="2020-08" db="EMBL/GenBank/DDBJ databases">
        <title>Multicomponent nature underlies the extraordinary mechanical properties of spider dragline silk.</title>
        <authorList>
            <person name="Kono N."/>
            <person name="Nakamura H."/>
            <person name="Mori M."/>
            <person name="Yoshida Y."/>
            <person name="Ohtoshi R."/>
            <person name="Malay A.D."/>
            <person name="Moran D.A.P."/>
            <person name="Tomita M."/>
            <person name="Numata K."/>
            <person name="Arakawa K."/>
        </authorList>
    </citation>
    <scope>NUCLEOTIDE SEQUENCE</scope>
</reference>
<sequence length="494" mass="57270">MDPNFKHFLIELFDGPYLEKKDLNLRKKKNYEPKGLLTVSLIDMFPKVVAVLEDELTLFCSRTSKRYLISTNSSTEFYVSYLFCTCLLFRKATICTYDLLLFVLSLVVCAVKIWYESAGRNLYKLTPFILAVFFELYLIEDFEKRGGWKHLEKHILRKKYNEYYDLLKVSGPAVLDDLRTKIRDRLLSKLLLSRIEEEEVKTIRLEADKLSNNLLRSLEAPLLHELNTVVLLNKEQSVAAQAEGPSSSKTKNYNSQLERRLQCDLIGDAQEVSSSLETSLLDKSNTVVVLNKEQSVAAQAEKLSSSKRKDVAFSLVIRIRPKSDPYPKRFFVNSTLSTHTFIFEEQSPFNFFIASHFNSSLLVTLCIVKTIAMTIKVWKFSMSLAVKEYRNDFVFFNKRTFLSPDAVTKHAICYISVQYSKNQHQCVNRTVTHEKTGFSPTELVMGKNLRTPQTLIYERWFDEKDASQSVVEYIIRLVNRLKHCQDLAMTRMKQ</sequence>
<gene>
    <name evidence="1" type="primary">NCL1_47773</name>
    <name evidence="1" type="ORF">NPIL_310731</name>
</gene>